<name>A0A3D9SQJ9_9ACTN</name>
<evidence type="ECO:0000313" key="2">
    <source>
        <dbReference type="EMBL" id="REE96770.1"/>
    </source>
</evidence>
<dbReference type="RefSeq" id="WP_116022365.1">
    <property type="nucleotide sequence ID" value="NZ_QTTT01000001.1"/>
</dbReference>
<evidence type="ECO:0000256" key="1">
    <source>
        <dbReference type="SAM" id="MobiDB-lite"/>
    </source>
</evidence>
<dbReference type="AlphaFoldDB" id="A0A3D9SQJ9"/>
<proteinExistence type="predicted"/>
<feature type="region of interest" description="Disordered" evidence="1">
    <location>
        <begin position="1"/>
        <end position="37"/>
    </location>
</feature>
<dbReference type="EMBL" id="QTTT01000001">
    <property type="protein sequence ID" value="REE96770.1"/>
    <property type="molecule type" value="Genomic_DNA"/>
</dbReference>
<accession>A0A3D9SQJ9</accession>
<keyword evidence="3" id="KW-1185">Reference proteome</keyword>
<dbReference type="OrthoDB" id="3477773at2"/>
<sequence length="140" mass="15066">MCDGIRWQPWPGPDAGGSDRSAAPSGIERTSPPALDAASDLRSQCRIRLLTLAADLEDLGVRPRLADADRPPFLLRCWDPVKAGPAVIVQCAPDESGRLRFYEHLSGEHLGDAENARQAGDTMALAREIALKLGVSEAPR</sequence>
<protein>
    <submittedName>
        <fullName evidence="2">Uncharacterized protein</fullName>
    </submittedName>
</protein>
<organism evidence="2 3">
    <name type="scientific">Thermomonospora umbrina</name>
    <dbReference type="NCBI Taxonomy" id="111806"/>
    <lineage>
        <taxon>Bacteria</taxon>
        <taxon>Bacillati</taxon>
        <taxon>Actinomycetota</taxon>
        <taxon>Actinomycetes</taxon>
        <taxon>Streptosporangiales</taxon>
        <taxon>Thermomonosporaceae</taxon>
        <taxon>Thermomonospora</taxon>
    </lineage>
</organism>
<evidence type="ECO:0000313" key="3">
    <source>
        <dbReference type="Proteomes" id="UP000256661"/>
    </source>
</evidence>
<reference evidence="2 3" key="1">
    <citation type="submission" date="2018-08" db="EMBL/GenBank/DDBJ databases">
        <title>Sequencing the genomes of 1000 actinobacteria strains.</title>
        <authorList>
            <person name="Klenk H.-P."/>
        </authorList>
    </citation>
    <scope>NUCLEOTIDE SEQUENCE [LARGE SCALE GENOMIC DNA]</scope>
    <source>
        <strain evidence="2 3">DSM 43927</strain>
    </source>
</reference>
<gene>
    <name evidence="2" type="ORF">DFJ69_2217</name>
</gene>
<dbReference type="Proteomes" id="UP000256661">
    <property type="component" value="Unassembled WGS sequence"/>
</dbReference>
<comment type="caution">
    <text evidence="2">The sequence shown here is derived from an EMBL/GenBank/DDBJ whole genome shotgun (WGS) entry which is preliminary data.</text>
</comment>